<feature type="chain" id="PRO_5029767118" description="PEP-CTERM protein-sorting domain-containing protein" evidence="2">
    <location>
        <begin position="26"/>
        <end position="220"/>
    </location>
</feature>
<evidence type="ECO:0000313" key="4">
    <source>
        <dbReference type="Proteomes" id="UP000503336"/>
    </source>
</evidence>
<dbReference type="Proteomes" id="UP000503336">
    <property type="component" value="Chromosome"/>
</dbReference>
<evidence type="ECO:0008006" key="5">
    <source>
        <dbReference type="Google" id="ProtNLM"/>
    </source>
</evidence>
<keyword evidence="2" id="KW-0732">Signal</keyword>
<keyword evidence="1" id="KW-1133">Transmembrane helix</keyword>
<sequence>MSNPGKVFAVAIAAMGLFGVTAASAATIDFTTADPFTQPDVFGVSVSVTANGGSGTATTFDGGALGSGAPCQNSPLACISDGIGVGDDEITGNGVQSVDVAFSGPLSVTGFHFLDLFFDPNANDQEAAQVLFNGDVVASYTFAALEAFQVEGGYGFFAIAPTVATSLRFIAASGNDGVGNPDYALAGIDVSAVPLPASGLLLLFAVGGFGFLSRRRGAAA</sequence>
<dbReference type="AlphaFoldDB" id="A0A7M3T6H2"/>
<accession>A0A7M3T6H2</accession>
<evidence type="ECO:0000256" key="2">
    <source>
        <dbReference type="SAM" id="SignalP"/>
    </source>
</evidence>
<keyword evidence="4" id="KW-1185">Reference proteome</keyword>
<dbReference type="KEGG" id="hdh:G5B40_20405"/>
<dbReference type="EMBL" id="CP049056">
    <property type="protein sequence ID" value="QIE57603.1"/>
    <property type="molecule type" value="Genomic_DNA"/>
</dbReference>
<name>A0A7M3T6H2_9RHOB</name>
<keyword evidence="1" id="KW-0472">Membrane</keyword>
<organism evidence="3 4">
    <name type="scientific">Pikeienuella piscinae</name>
    <dbReference type="NCBI Taxonomy" id="2748098"/>
    <lineage>
        <taxon>Bacteria</taxon>
        <taxon>Pseudomonadati</taxon>
        <taxon>Pseudomonadota</taxon>
        <taxon>Alphaproteobacteria</taxon>
        <taxon>Rhodobacterales</taxon>
        <taxon>Paracoccaceae</taxon>
        <taxon>Pikeienuella</taxon>
    </lineage>
</organism>
<proteinExistence type="predicted"/>
<gene>
    <name evidence="3" type="ORF">G5B40_20405</name>
</gene>
<dbReference type="RefSeq" id="WP_165102824.1">
    <property type="nucleotide sequence ID" value="NZ_CP049056.1"/>
</dbReference>
<feature type="signal peptide" evidence="2">
    <location>
        <begin position="1"/>
        <end position="25"/>
    </location>
</feature>
<evidence type="ECO:0000256" key="1">
    <source>
        <dbReference type="SAM" id="Phobius"/>
    </source>
</evidence>
<feature type="transmembrane region" description="Helical" evidence="1">
    <location>
        <begin position="193"/>
        <end position="212"/>
    </location>
</feature>
<evidence type="ECO:0000313" key="3">
    <source>
        <dbReference type="EMBL" id="QIE57603.1"/>
    </source>
</evidence>
<protein>
    <recommendedName>
        <fullName evidence="5">PEP-CTERM protein-sorting domain-containing protein</fullName>
    </recommendedName>
</protein>
<keyword evidence="1" id="KW-0812">Transmembrane</keyword>
<reference evidence="3 4" key="1">
    <citation type="submission" date="2020-02" db="EMBL/GenBank/DDBJ databases">
        <title>complete genome sequence of Rhodobacteraceae bacterium.</title>
        <authorList>
            <person name="Park J."/>
            <person name="Kim Y.-S."/>
            <person name="Kim K.-H."/>
        </authorList>
    </citation>
    <scope>NUCLEOTIDE SEQUENCE [LARGE SCALE GENOMIC DNA]</scope>
    <source>
        <strain evidence="3 4">RR4-56</strain>
    </source>
</reference>